<feature type="region of interest" description="Disordered" evidence="1">
    <location>
        <begin position="115"/>
        <end position="147"/>
    </location>
</feature>
<dbReference type="PANTHER" id="PTHR38463:SF1">
    <property type="entry name" value="STRESS RESPONSE PROTEIN YSNF"/>
    <property type="match status" value="1"/>
</dbReference>
<evidence type="ECO:0000256" key="1">
    <source>
        <dbReference type="SAM" id="MobiDB-lite"/>
    </source>
</evidence>
<accession>A0A098Y587</accession>
<keyword evidence="5" id="KW-1185">Reference proteome</keyword>
<organism evidence="4 5">
    <name type="scientific">Modestobacter caceresii</name>
    <dbReference type="NCBI Taxonomy" id="1522368"/>
    <lineage>
        <taxon>Bacteria</taxon>
        <taxon>Bacillati</taxon>
        <taxon>Actinomycetota</taxon>
        <taxon>Actinomycetes</taxon>
        <taxon>Geodermatophilales</taxon>
        <taxon>Geodermatophilaceae</taxon>
        <taxon>Modestobacter</taxon>
    </lineage>
</organism>
<evidence type="ECO:0008006" key="6">
    <source>
        <dbReference type="Google" id="ProtNLM"/>
    </source>
</evidence>
<dbReference type="InterPro" id="IPR052967">
    <property type="entry name" value="Stress_Response_Assoc"/>
</dbReference>
<evidence type="ECO:0000313" key="4">
    <source>
        <dbReference type="EMBL" id="KGH45627.1"/>
    </source>
</evidence>
<dbReference type="InterPro" id="IPR027275">
    <property type="entry name" value="PRC-brl_dom"/>
</dbReference>
<dbReference type="GO" id="GO:0019684">
    <property type="term" value="P:photosynthesis, light reaction"/>
    <property type="evidence" value="ECO:0007669"/>
    <property type="project" value="InterPro"/>
</dbReference>
<dbReference type="PANTHER" id="PTHR38463">
    <property type="entry name" value="STRESS RESPONSE PROTEIN YSNF"/>
    <property type="match status" value="1"/>
</dbReference>
<feature type="compositionally biased region" description="Basic and acidic residues" evidence="1">
    <location>
        <begin position="252"/>
        <end position="271"/>
    </location>
</feature>
<dbReference type="EMBL" id="JPMX01000075">
    <property type="protein sequence ID" value="KGH45627.1"/>
    <property type="molecule type" value="Genomic_DNA"/>
</dbReference>
<evidence type="ECO:0000259" key="3">
    <source>
        <dbReference type="Pfam" id="PF09557"/>
    </source>
</evidence>
<reference evidence="4 5" key="1">
    <citation type="submission" date="2014-07" db="EMBL/GenBank/DDBJ databases">
        <title>Biosystematic studies on Modestobacter strains isolated from extreme hyper-arid desert soil and from historic building.</title>
        <authorList>
            <person name="Bukarasam K."/>
            <person name="Bull A."/>
            <person name="Girard G."/>
            <person name="van Wezel G."/>
            <person name="Goodfellow M."/>
        </authorList>
    </citation>
    <scope>NUCLEOTIDE SEQUENCE [LARGE SCALE GENOMIC DNA]</scope>
    <source>
        <strain evidence="4 5">KNN45-2b</strain>
    </source>
</reference>
<feature type="compositionally biased region" description="Low complexity" evidence="1">
    <location>
        <begin position="241"/>
        <end position="251"/>
    </location>
</feature>
<dbReference type="STRING" id="1522368.IN07_16100"/>
<dbReference type="SUPFAM" id="SSF50346">
    <property type="entry name" value="PRC-barrel domain"/>
    <property type="match status" value="1"/>
</dbReference>
<sequence>MITQQDITSIIGSNAVDADGDKLGKVGQVYLDDQTGSPEWATVSTGMFGTSETFVPLTDATVADGTLRVPYQKSKVKDAPRVDADQGHLSPEEETELYRYYGVGVGTETARVDTTRTDTTRTDTVGTDANRHGTVGHDTSGPTTDDAMTRSEEQIRVGTQQVEAGRARLRKYVVTEDVTTTVPVSHEEVRLEREPITDANRDEALAGPAISEEEHEVVLHAERPVVAKETVPVERVRLDTETVTEQETVTDTVRKEQIESDVDGVRDTDRR</sequence>
<dbReference type="InterPro" id="IPR019060">
    <property type="entry name" value="DUF2382"/>
</dbReference>
<proteinExistence type="predicted"/>
<gene>
    <name evidence="4" type="ORF">IN07_16100</name>
</gene>
<feature type="region of interest" description="Disordered" evidence="1">
    <location>
        <begin position="241"/>
        <end position="271"/>
    </location>
</feature>
<name>A0A098Y587_9ACTN</name>
<dbReference type="AlphaFoldDB" id="A0A098Y587"/>
<dbReference type="Pfam" id="PF09557">
    <property type="entry name" value="DUF2382"/>
    <property type="match status" value="1"/>
</dbReference>
<dbReference type="NCBIfam" id="TIGR02271">
    <property type="entry name" value="YsnF/AvaK domain"/>
    <property type="match status" value="1"/>
</dbReference>
<comment type="caution">
    <text evidence="4">The sequence shown here is derived from an EMBL/GenBank/DDBJ whole genome shotgun (WGS) entry which is preliminary data.</text>
</comment>
<dbReference type="InterPro" id="IPR014747">
    <property type="entry name" value="Bac_photo_RC_H_C"/>
</dbReference>
<dbReference type="Proteomes" id="UP000029713">
    <property type="component" value="Unassembled WGS sequence"/>
</dbReference>
<dbReference type="RefSeq" id="WP_036337083.1">
    <property type="nucleotide sequence ID" value="NZ_JPMX01000075.1"/>
</dbReference>
<feature type="domain" description="PRC-barrel" evidence="2">
    <location>
        <begin position="7"/>
        <end position="73"/>
    </location>
</feature>
<dbReference type="GO" id="GO:0030077">
    <property type="term" value="C:plasma membrane light-harvesting complex"/>
    <property type="evidence" value="ECO:0007669"/>
    <property type="project" value="InterPro"/>
</dbReference>
<dbReference type="InterPro" id="IPR011033">
    <property type="entry name" value="PRC_barrel-like_sf"/>
</dbReference>
<dbReference type="Gene3D" id="3.90.50.10">
    <property type="entry name" value="Photosynthetic Reaction Center, subunit H, domain 2"/>
    <property type="match status" value="1"/>
</dbReference>
<evidence type="ECO:0000313" key="5">
    <source>
        <dbReference type="Proteomes" id="UP000029713"/>
    </source>
</evidence>
<dbReference type="OrthoDB" id="3712018at2"/>
<protein>
    <recommendedName>
        <fullName evidence="6">Photosystem reaction center subunit H</fullName>
    </recommendedName>
</protein>
<feature type="domain" description="DUF2382" evidence="3">
    <location>
        <begin position="148"/>
        <end position="259"/>
    </location>
</feature>
<evidence type="ECO:0000259" key="2">
    <source>
        <dbReference type="Pfam" id="PF05239"/>
    </source>
</evidence>
<dbReference type="Pfam" id="PF05239">
    <property type="entry name" value="PRC"/>
    <property type="match status" value="1"/>
</dbReference>